<dbReference type="AlphaFoldDB" id="A0A249PIB2"/>
<dbReference type="OrthoDB" id="9798884at2"/>
<gene>
    <name evidence="2" type="ORF">SJ05684_b46690</name>
</gene>
<dbReference type="EMBL" id="CP023068">
    <property type="protein sequence ID" value="ASY65651.1"/>
    <property type="molecule type" value="Genomic_DNA"/>
</dbReference>
<dbReference type="eggNOG" id="COG1073">
    <property type="taxonomic scope" value="Bacteria"/>
</dbReference>
<evidence type="ECO:0000313" key="3">
    <source>
        <dbReference type="Proteomes" id="UP000217211"/>
    </source>
</evidence>
<evidence type="ECO:0000256" key="1">
    <source>
        <dbReference type="SAM" id="Phobius"/>
    </source>
</evidence>
<dbReference type="KEGG" id="esj:SJ05684_b46690"/>
<dbReference type="PANTHER" id="PTHR12277">
    <property type="entry name" value="ALPHA/BETA HYDROLASE DOMAIN-CONTAINING PROTEIN"/>
    <property type="match status" value="1"/>
</dbReference>
<keyword evidence="3" id="KW-1185">Reference proteome</keyword>
<name>A0A249PIB2_9HYPH</name>
<evidence type="ECO:0000313" key="2">
    <source>
        <dbReference type="EMBL" id="ASY65651.1"/>
    </source>
</evidence>
<feature type="transmembrane region" description="Helical" evidence="1">
    <location>
        <begin position="6"/>
        <end position="24"/>
    </location>
</feature>
<keyword evidence="2" id="KW-0614">Plasmid</keyword>
<reference evidence="2 3" key="1">
    <citation type="submission" date="2017-08" db="EMBL/GenBank/DDBJ databases">
        <title>Multipartite genome sequences of Sinorhizobium species nodulating soybeans.</title>
        <authorList>
            <person name="Tian C.F."/>
        </authorList>
    </citation>
    <scope>NUCLEOTIDE SEQUENCE [LARGE SCALE GENOMIC DNA]</scope>
    <source>
        <strain evidence="2 3">CCBAU 05684</strain>
        <plasmid evidence="3">psj05684b</plasmid>
    </source>
</reference>
<dbReference type="Proteomes" id="UP000217211">
    <property type="component" value="Plasmid pSJ05684b"/>
</dbReference>
<sequence>MWLLRLMVGLAGLYVLVAAVVYFFQTWLIFPAGLAAFGPDLPAGARHVELMTEENERIVLVRLPPRRPRAEPRPLVLAFGGNAWNADALALMLHQLLPEYEVAAMHYRGYGPSSGRPSAVALFADARQAYDHVAAEAEAGVVAVGLSIGAAVAVDLAATRHLGGVVLVTPFDSLEDLAAHHYPWLPVRLLLRHRMGTAETLRDLDVPTAIITADNDVIVPAARSAPVRKAARDLRSDITIESGHNDLYSHPQFAGALRESIAAVGGGVR</sequence>
<organism evidence="2 3">
    <name type="scientific">Sinorhizobium sojae CCBAU 05684</name>
    <dbReference type="NCBI Taxonomy" id="716928"/>
    <lineage>
        <taxon>Bacteria</taxon>
        <taxon>Pseudomonadati</taxon>
        <taxon>Pseudomonadota</taxon>
        <taxon>Alphaproteobacteria</taxon>
        <taxon>Hyphomicrobiales</taxon>
        <taxon>Rhizobiaceae</taxon>
        <taxon>Sinorhizobium/Ensifer group</taxon>
        <taxon>Sinorhizobium</taxon>
    </lineage>
</organism>
<dbReference type="InterPro" id="IPR029058">
    <property type="entry name" value="AB_hydrolase_fold"/>
</dbReference>
<evidence type="ECO:0008006" key="4">
    <source>
        <dbReference type="Google" id="ProtNLM"/>
    </source>
</evidence>
<keyword evidence="1" id="KW-1133">Transmembrane helix</keyword>
<proteinExistence type="predicted"/>
<accession>A0A249PIB2</accession>
<keyword evidence="1" id="KW-0812">Transmembrane</keyword>
<dbReference type="STRING" id="716928.GCA_000261485_03132"/>
<dbReference type="Gene3D" id="3.40.50.1820">
    <property type="entry name" value="alpha/beta hydrolase"/>
    <property type="match status" value="1"/>
</dbReference>
<keyword evidence="1" id="KW-0472">Membrane</keyword>
<geneLocation type="plasmid" evidence="3">
    <name>psj05684b</name>
</geneLocation>
<protein>
    <recommendedName>
        <fullName evidence="4">Serine aminopeptidase S33 domain-containing protein</fullName>
    </recommendedName>
</protein>
<dbReference type="SUPFAM" id="SSF53474">
    <property type="entry name" value="alpha/beta-Hydrolases"/>
    <property type="match status" value="1"/>
</dbReference>
<dbReference type="RefSeq" id="WP_050980045.1">
    <property type="nucleotide sequence ID" value="NZ_AJQT01000061.1"/>
</dbReference>